<dbReference type="EnsemblMetazoa" id="XM_038219293.1">
    <property type="protein sequence ID" value="XP_038075221.1"/>
    <property type="gene ID" value="LOC119742997"/>
</dbReference>
<name>A0A914BH58_PATMI</name>
<dbReference type="GO" id="GO:0005829">
    <property type="term" value="C:cytosol"/>
    <property type="evidence" value="ECO:0007669"/>
    <property type="project" value="UniProtKB-ARBA"/>
</dbReference>
<dbReference type="Gene3D" id="2.30.30.190">
    <property type="entry name" value="CAP Gly-rich-like domain"/>
    <property type="match status" value="1"/>
</dbReference>
<dbReference type="AlphaFoldDB" id="A0A914BH58"/>
<dbReference type="OrthoDB" id="5295208at2759"/>
<dbReference type="InterPro" id="IPR036859">
    <property type="entry name" value="CAP-Gly_dom_sf"/>
</dbReference>
<dbReference type="SUPFAM" id="SSF54236">
    <property type="entry name" value="Ubiquitin-like"/>
    <property type="match status" value="1"/>
</dbReference>
<dbReference type="FunFam" id="2.30.30.190:FF:000013">
    <property type="entry name" value="Tubulin-folding cofactor B"/>
    <property type="match status" value="1"/>
</dbReference>
<evidence type="ECO:0000256" key="3">
    <source>
        <dbReference type="ARBA" id="ARBA00023186"/>
    </source>
</evidence>
<dbReference type="GO" id="GO:0051010">
    <property type="term" value="F:microtubule plus-end binding"/>
    <property type="evidence" value="ECO:0007669"/>
    <property type="project" value="TreeGrafter"/>
</dbReference>
<dbReference type="Pfam" id="PF14560">
    <property type="entry name" value="Ubiquitin_2"/>
    <property type="match status" value="1"/>
</dbReference>
<keyword evidence="3" id="KW-0143">Chaperone</keyword>
<evidence type="ECO:0000259" key="5">
    <source>
        <dbReference type="PROSITE" id="PS50245"/>
    </source>
</evidence>
<evidence type="ECO:0000313" key="6">
    <source>
        <dbReference type="EnsemblMetazoa" id="XP_038075221.1"/>
    </source>
</evidence>
<dbReference type="GO" id="GO:0031122">
    <property type="term" value="P:cytoplasmic microtubule organization"/>
    <property type="evidence" value="ECO:0007669"/>
    <property type="project" value="TreeGrafter"/>
</dbReference>
<dbReference type="PROSITE" id="PS00845">
    <property type="entry name" value="CAP_GLY_1"/>
    <property type="match status" value="1"/>
</dbReference>
<sequence length="253" mass="28554">MAQEFTVVTASYVNLQITSTLNNFPSEKRFQKDVTIGTLKGKLEMVTGSVSASMELQLFNKDGQLVVIMSDDNALLGSYPVEDGMRIHVQDSDPNRLRGEFEDLSKVEKYEITDDDYSKRTDSVLAFKKKHKMGQFREEDPEEAAQREALKKEKEAEEERLAGAIEVGSRCQVNIPSAPPVKRGTVMFVGKTDFKPGFWIGVKFDEPMGKNDGSVQGKRYFECQPKYGSFVKPQFVTTGDFPEEDVDMEDDEM</sequence>
<dbReference type="RefSeq" id="XP_038075221.1">
    <property type="nucleotide sequence ID" value="XM_038219293.1"/>
</dbReference>
<dbReference type="InterPro" id="IPR029071">
    <property type="entry name" value="Ubiquitin-like_domsf"/>
</dbReference>
<feature type="domain" description="CAP-Gly" evidence="5">
    <location>
        <begin position="190"/>
        <end position="232"/>
    </location>
</feature>
<dbReference type="GO" id="GO:0007023">
    <property type="term" value="P:post-chaperonin tubulin folding pathway"/>
    <property type="evidence" value="ECO:0007669"/>
    <property type="project" value="InterPro"/>
</dbReference>
<dbReference type="PANTHER" id="PTHR18916">
    <property type="entry name" value="DYNACTIN 1-RELATED MICROTUBULE-BINDING"/>
    <property type="match status" value="1"/>
</dbReference>
<dbReference type="SMART" id="SM01052">
    <property type="entry name" value="CAP_GLY"/>
    <property type="match status" value="1"/>
</dbReference>
<comment type="similarity">
    <text evidence="4">Belongs to the TBCB family.</text>
</comment>
<dbReference type="InterPro" id="IPR000626">
    <property type="entry name" value="Ubiquitin-like_dom"/>
</dbReference>
<dbReference type="GO" id="GO:0005634">
    <property type="term" value="C:nucleus"/>
    <property type="evidence" value="ECO:0007669"/>
    <property type="project" value="TreeGrafter"/>
</dbReference>
<dbReference type="Pfam" id="PF01302">
    <property type="entry name" value="CAP_GLY"/>
    <property type="match status" value="1"/>
</dbReference>
<dbReference type="GO" id="GO:0043014">
    <property type="term" value="F:alpha-tubulin binding"/>
    <property type="evidence" value="ECO:0007669"/>
    <property type="project" value="InterPro"/>
</dbReference>
<dbReference type="CDD" id="cd01789">
    <property type="entry name" value="Ubl_TBCB"/>
    <property type="match status" value="1"/>
</dbReference>
<dbReference type="GO" id="GO:0007021">
    <property type="term" value="P:tubulin complex assembly"/>
    <property type="evidence" value="ECO:0007669"/>
    <property type="project" value="InterPro"/>
</dbReference>
<protein>
    <recommendedName>
        <fullName evidence="5">CAP-Gly domain-containing protein</fullName>
    </recommendedName>
</protein>
<dbReference type="Gene3D" id="3.10.20.90">
    <property type="entry name" value="Phosphatidylinositol 3-kinase Catalytic Subunit, Chain A, domain 1"/>
    <property type="match status" value="1"/>
</dbReference>
<dbReference type="PROSITE" id="PS50245">
    <property type="entry name" value="CAP_GLY_2"/>
    <property type="match status" value="1"/>
</dbReference>
<reference evidence="6" key="1">
    <citation type="submission" date="2022-11" db="UniProtKB">
        <authorList>
            <consortium name="EnsemblMetazoa"/>
        </authorList>
    </citation>
    <scope>IDENTIFICATION</scope>
</reference>
<dbReference type="OMA" id="DQYEQRT"/>
<organism evidence="6 7">
    <name type="scientific">Patiria miniata</name>
    <name type="common">Bat star</name>
    <name type="synonym">Asterina miniata</name>
    <dbReference type="NCBI Taxonomy" id="46514"/>
    <lineage>
        <taxon>Eukaryota</taxon>
        <taxon>Metazoa</taxon>
        <taxon>Echinodermata</taxon>
        <taxon>Eleutherozoa</taxon>
        <taxon>Asterozoa</taxon>
        <taxon>Asteroidea</taxon>
        <taxon>Valvatacea</taxon>
        <taxon>Valvatida</taxon>
        <taxon>Asterinidae</taxon>
        <taxon>Patiria</taxon>
    </lineage>
</organism>
<dbReference type="GO" id="GO:0035371">
    <property type="term" value="C:microtubule plus-end"/>
    <property type="evidence" value="ECO:0007669"/>
    <property type="project" value="TreeGrafter"/>
</dbReference>
<dbReference type="InterPro" id="IPR045172">
    <property type="entry name" value="TBCB_Ubl"/>
</dbReference>
<evidence type="ECO:0000256" key="1">
    <source>
        <dbReference type="ARBA" id="ARBA00004496"/>
    </source>
</evidence>
<proteinExistence type="inferred from homology"/>
<dbReference type="CTD" id="1155"/>
<keyword evidence="7" id="KW-1185">Reference proteome</keyword>
<evidence type="ECO:0000256" key="2">
    <source>
        <dbReference type="ARBA" id="ARBA00022490"/>
    </source>
</evidence>
<dbReference type="PANTHER" id="PTHR18916:SF85">
    <property type="entry name" value="TUBULIN-FOLDING COFACTOR B"/>
    <property type="match status" value="1"/>
</dbReference>
<dbReference type="Proteomes" id="UP000887568">
    <property type="component" value="Unplaced"/>
</dbReference>
<accession>A0A914BH58</accession>
<evidence type="ECO:0000256" key="4">
    <source>
        <dbReference type="ARBA" id="ARBA00025779"/>
    </source>
</evidence>
<dbReference type="GO" id="GO:0005938">
    <property type="term" value="C:cell cortex"/>
    <property type="evidence" value="ECO:0007669"/>
    <property type="project" value="TreeGrafter"/>
</dbReference>
<comment type="subcellular location">
    <subcellularLocation>
        <location evidence="1">Cytoplasm</location>
    </subcellularLocation>
</comment>
<dbReference type="InterPro" id="IPR000938">
    <property type="entry name" value="CAP-Gly_domain"/>
</dbReference>
<dbReference type="GeneID" id="119742997"/>
<evidence type="ECO:0000313" key="7">
    <source>
        <dbReference type="Proteomes" id="UP000887568"/>
    </source>
</evidence>
<dbReference type="SUPFAM" id="SSF74924">
    <property type="entry name" value="Cap-Gly domain"/>
    <property type="match status" value="1"/>
</dbReference>
<keyword evidence="2" id="KW-0963">Cytoplasm</keyword>